<dbReference type="PANTHER" id="PTHR45586">
    <property type="entry name" value="TPR REPEAT-CONTAINING PROTEIN PA4667"/>
    <property type="match status" value="1"/>
</dbReference>
<feature type="repeat" description="TPR" evidence="8">
    <location>
        <begin position="36"/>
        <end position="69"/>
    </location>
</feature>
<feature type="compositionally biased region" description="Low complexity" evidence="9">
    <location>
        <begin position="783"/>
        <end position="801"/>
    </location>
</feature>
<gene>
    <name evidence="12" type="ORF">NUTIK01_24070</name>
</gene>
<dbReference type="SUPFAM" id="SSF48452">
    <property type="entry name" value="TPR-like"/>
    <property type="match status" value="2"/>
</dbReference>
<feature type="chain" id="PRO_5045395630" description="Cellulose synthase operon C C-terminal domain-containing protein" evidence="10">
    <location>
        <begin position="32"/>
        <end position="1349"/>
    </location>
</feature>
<evidence type="ECO:0000256" key="4">
    <source>
        <dbReference type="ARBA" id="ARBA00022729"/>
    </source>
</evidence>
<evidence type="ECO:0000256" key="8">
    <source>
        <dbReference type="PROSITE-ProRule" id="PRU00339"/>
    </source>
</evidence>
<feature type="region of interest" description="Disordered" evidence="9">
    <location>
        <begin position="931"/>
        <end position="962"/>
    </location>
</feature>
<evidence type="ECO:0000256" key="2">
    <source>
        <dbReference type="ARBA" id="ARBA00005186"/>
    </source>
</evidence>
<dbReference type="InterPro" id="IPR051012">
    <property type="entry name" value="CellSynth/LPSAsmb/PSIAsmb"/>
</dbReference>
<feature type="compositionally biased region" description="Low complexity" evidence="9">
    <location>
        <begin position="871"/>
        <end position="894"/>
    </location>
</feature>
<organism evidence="12 13">
    <name type="scientific">Novosphingobium pituita</name>
    <dbReference type="NCBI Taxonomy" id="3056842"/>
    <lineage>
        <taxon>Bacteria</taxon>
        <taxon>Pseudomonadati</taxon>
        <taxon>Pseudomonadota</taxon>
        <taxon>Alphaproteobacteria</taxon>
        <taxon>Sphingomonadales</taxon>
        <taxon>Sphingomonadaceae</taxon>
        <taxon>Novosphingobium</taxon>
    </lineage>
</organism>
<dbReference type="Gene3D" id="1.25.40.10">
    <property type="entry name" value="Tetratricopeptide repeat domain"/>
    <property type="match status" value="3"/>
</dbReference>
<evidence type="ECO:0000256" key="5">
    <source>
        <dbReference type="ARBA" id="ARBA00022737"/>
    </source>
</evidence>
<dbReference type="InterPro" id="IPR008410">
    <property type="entry name" value="BCSC_C"/>
</dbReference>
<name>A0ABQ6P8Q8_9SPHN</name>
<comment type="similarity">
    <text evidence="3">Belongs to the AcsC/BcsC family.</text>
</comment>
<dbReference type="InterPro" id="IPR011990">
    <property type="entry name" value="TPR-like_helical_dom_sf"/>
</dbReference>
<evidence type="ECO:0000256" key="3">
    <source>
        <dbReference type="ARBA" id="ARBA00005886"/>
    </source>
</evidence>
<feature type="repeat" description="TPR" evidence="8">
    <location>
        <begin position="253"/>
        <end position="286"/>
    </location>
</feature>
<dbReference type="Pfam" id="PF05420">
    <property type="entry name" value="BCSC_C"/>
    <property type="match status" value="1"/>
</dbReference>
<dbReference type="PROSITE" id="PS50005">
    <property type="entry name" value="TPR"/>
    <property type="match status" value="2"/>
</dbReference>
<feature type="signal peptide" evidence="10">
    <location>
        <begin position="1"/>
        <end position="31"/>
    </location>
</feature>
<dbReference type="Pfam" id="PF13432">
    <property type="entry name" value="TPR_16"/>
    <property type="match status" value="2"/>
</dbReference>
<evidence type="ECO:0000256" key="7">
    <source>
        <dbReference type="ARBA" id="ARBA00022916"/>
    </source>
</evidence>
<dbReference type="EMBL" id="BTFW01000001">
    <property type="protein sequence ID" value="GMM61630.1"/>
    <property type="molecule type" value="Genomic_DNA"/>
</dbReference>
<dbReference type="PRINTS" id="PR01441">
    <property type="entry name" value="CELLSNTHASEC"/>
</dbReference>
<keyword evidence="4 10" id="KW-0732">Signal</keyword>
<feature type="region of interest" description="Disordered" evidence="9">
    <location>
        <begin position="772"/>
        <end position="809"/>
    </location>
</feature>
<feature type="compositionally biased region" description="Basic and acidic residues" evidence="9">
    <location>
        <begin position="109"/>
        <end position="123"/>
    </location>
</feature>
<feature type="region of interest" description="Disordered" evidence="9">
    <location>
        <begin position="72"/>
        <end position="141"/>
    </location>
</feature>
<comment type="pathway">
    <text evidence="2">Glycan metabolism; bacterial cellulose biosynthesis.</text>
</comment>
<feature type="domain" description="Cellulose synthase operon C C-terminal" evidence="11">
    <location>
        <begin position="1000"/>
        <end position="1344"/>
    </location>
</feature>
<evidence type="ECO:0000256" key="1">
    <source>
        <dbReference type="ARBA" id="ARBA00004339"/>
    </source>
</evidence>
<dbReference type="SMART" id="SM00028">
    <property type="entry name" value="TPR"/>
    <property type="match status" value="7"/>
</dbReference>
<dbReference type="Pfam" id="PF14559">
    <property type="entry name" value="TPR_19"/>
    <property type="match status" value="1"/>
</dbReference>
<comment type="caution">
    <text evidence="12">The sequence shown here is derived from an EMBL/GenBank/DDBJ whole genome shotgun (WGS) entry which is preliminary data.</text>
</comment>
<keyword evidence="13" id="KW-1185">Reference proteome</keyword>
<evidence type="ECO:0000313" key="12">
    <source>
        <dbReference type="EMBL" id="GMM61630.1"/>
    </source>
</evidence>
<keyword evidence="6 8" id="KW-0802">TPR repeat</keyword>
<evidence type="ECO:0000256" key="6">
    <source>
        <dbReference type="ARBA" id="ARBA00022803"/>
    </source>
</evidence>
<dbReference type="InterPro" id="IPR003921">
    <property type="entry name" value="Cell_synth_C"/>
</dbReference>
<feature type="compositionally biased region" description="Low complexity" evidence="9">
    <location>
        <begin position="124"/>
        <end position="140"/>
    </location>
</feature>
<comment type="subcellular location">
    <subcellularLocation>
        <location evidence="1">Cell outer membrane</location>
        <topology evidence="1">Peripheral membrane protein</topology>
    </subcellularLocation>
</comment>
<accession>A0ABQ6P8Q8</accession>
<feature type="region of interest" description="Disordered" evidence="9">
    <location>
        <begin position="850"/>
        <end position="903"/>
    </location>
</feature>
<dbReference type="Proteomes" id="UP001187221">
    <property type="component" value="Unassembled WGS sequence"/>
</dbReference>
<evidence type="ECO:0000256" key="10">
    <source>
        <dbReference type="SAM" id="SignalP"/>
    </source>
</evidence>
<proteinExistence type="inferred from homology"/>
<evidence type="ECO:0000259" key="11">
    <source>
        <dbReference type="Pfam" id="PF05420"/>
    </source>
</evidence>
<evidence type="ECO:0000313" key="13">
    <source>
        <dbReference type="Proteomes" id="UP001187221"/>
    </source>
</evidence>
<keyword evidence="5" id="KW-0677">Repeat</keyword>
<sequence>MSCAPTDFRRAALRALLASPALLTVPDVAFAEVPGVKELVAQGLYWKSKGRQDLAEQALRRALALDPGNAQARQALHGGGSTPAPAPARTNPPAHPAGQALATKAAPKRAAEPARSARAERPAAKAPANSAARQRAADTAGKQRMAGFDALDDNNLDAAATRFQRALATNRNDGDALGGLGIVRLRQSRFAEARDLLEQASRQPNPARWAQALGTARFYAGMDEARALLARGQTAQAQSAAEALARSGFSQPAPAFELLADIYERQGRYADAADFYRQASELGGSQSDQRLQSRAARGRAMAAAARGDDVTAEQEFQGGLTLDPNDPWIRYEFARFLIRHGRSVEAESLIASLSRSSDPDGLYAAALINADLNRNAAAESLIDRIPDSQRTPAMRNFVLGVKTDAAIERAKAMAAAGQRTQAVSALRQLGGLKTLPAARRAAIASALYDLGDGAGASQFAQAAMSGDIADLEGYDAVVRVLAKTGRDDLARAALQRASSLGNTSPEGQRTLARMAAGLSVNQADRLRLAGQFAQAFDVLRAAWNAAPDNLEVISALARLYQSGGMSARAAQTYQIVLTRDGRNRDALLGLAQTAQAAGDRALSESAQQQALAAFPQDYQVRMTLAQVAQSRGDRSGAVRLLKEARALYSRQSGSNGIDAFGGNPFSGDPTGMGTGNPFRDRAVAQPQPVLNPFSLGNGTRLPTANAPVAQPQAMSSGYGAPGSYGAPAYGSPGYGTPAYGAPAYGTQAYAAPTYGAAPSPYGAANTGNTQYGNTQQYGNTPYGAAPGAAAPASRQASRPQPMAYATGNAPDTGFADAGGFAPAAAPRAALANAPVPAFGREPAASFTRTAYDTPAQPQDGYAPGGYTQADYPQNVPQQNAYPQAPYPQTAYPQNTYPQAAYPQGAYPQGAYPQGAYPQGTYAQNAQPYAAPYPAQQPYEGQPFAPSPFDANGGGSQMAEGPLDPVMASIENDIAKLTAQSGPRVDLSTSYRERQGETGLSQLRDMRGTAEISTGLFGGRVHARAEAVVIDAGRPTGSALARFGTNATPEAQGIVNKQVSLLKQAETQHKSGVAVSAGYDDQTLHVDVGSTPINMGRTTVSFHAGVTPSLGGGVQAQAWVERRPVTDSIISFAGTRDPVSGLTWGQVMRLGGGGGLSIDRNGSGAYGSVAYNTYRGTRVAHNSGIEANVGGYLRVMQTEHSHLSTGINVNYQAYDNPQNYFTYGHGGYFSPQSFLSVSFPVRYELDKGKLTVKAAATPGYQSYNQDEVALYPIDANRQSTLDGLKAINSDVRARYDSLSKTGFALSAEGSLYYQVSPSTRIGGEASYNTFGSYDEIRSTIGIRQSLGASK</sequence>
<protein>
    <recommendedName>
        <fullName evidence="11">Cellulose synthase operon C C-terminal domain-containing protein</fullName>
    </recommendedName>
</protein>
<evidence type="ECO:0000256" key="9">
    <source>
        <dbReference type="SAM" id="MobiDB-lite"/>
    </source>
</evidence>
<feature type="compositionally biased region" description="Low complexity" evidence="9">
    <location>
        <begin position="87"/>
        <end position="105"/>
    </location>
</feature>
<reference evidence="12 13" key="1">
    <citation type="submission" date="2023-06" db="EMBL/GenBank/DDBJ databases">
        <title>Draft genome sequence of Novosphingobium sp. strain IK01.</title>
        <authorList>
            <person name="Hatamoto M."/>
            <person name="Ikarashi T."/>
            <person name="Yamaguchi T."/>
        </authorList>
    </citation>
    <scope>NUCLEOTIDE SEQUENCE [LARGE SCALE GENOMIC DNA]</scope>
    <source>
        <strain evidence="12 13">IK01</strain>
    </source>
</reference>
<dbReference type="InterPro" id="IPR019734">
    <property type="entry name" value="TPR_rpt"/>
</dbReference>
<dbReference type="PANTHER" id="PTHR45586:SF1">
    <property type="entry name" value="LIPOPOLYSACCHARIDE ASSEMBLY PROTEIN B"/>
    <property type="match status" value="1"/>
</dbReference>
<keyword evidence="7" id="KW-0135">Cellulose biosynthesis</keyword>